<protein>
    <submittedName>
        <fullName evidence="1">Uncharacterized protein</fullName>
    </submittedName>
</protein>
<gene>
    <name evidence="1" type="ORF">COV29_03445</name>
</gene>
<evidence type="ECO:0000313" key="1">
    <source>
        <dbReference type="EMBL" id="PJE50759.1"/>
    </source>
</evidence>
<proteinExistence type="predicted"/>
<dbReference type="AlphaFoldDB" id="A0A2J0Q731"/>
<organism evidence="1 2">
    <name type="scientific">Candidatus Yanofskybacteria bacterium CG10_big_fil_rev_8_21_14_0_10_36_16</name>
    <dbReference type="NCBI Taxonomy" id="1975096"/>
    <lineage>
        <taxon>Bacteria</taxon>
        <taxon>Candidatus Yanofskyibacteriota</taxon>
    </lineage>
</organism>
<dbReference type="EMBL" id="PCXQ01000005">
    <property type="protein sequence ID" value="PJE50759.1"/>
    <property type="molecule type" value="Genomic_DNA"/>
</dbReference>
<name>A0A2J0Q731_9BACT</name>
<reference evidence="1 2" key="1">
    <citation type="submission" date="2017-09" db="EMBL/GenBank/DDBJ databases">
        <title>Depth-based differentiation of microbial function through sediment-hosted aquifers and enrichment of novel symbionts in the deep terrestrial subsurface.</title>
        <authorList>
            <person name="Probst A.J."/>
            <person name="Ladd B."/>
            <person name="Jarett J.K."/>
            <person name="Geller-Mcgrath D.E."/>
            <person name="Sieber C.M."/>
            <person name="Emerson J.B."/>
            <person name="Anantharaman K."/>
            <person name="Thomas B.C."/>
            <person name="Malmstrom R."/>
            <person name="Stieglmeier M."/>
            <person name="Klingl A."/>
            <person name="Woyke T."/>
            <person name="Ryan C.M."/>
            <person name="Banfield J.F."/>
        </authorList>
    </citation>
    <scope>NUCLEOTIDE SEQUENCE [LARGE SCALE GENOMIC DNA]</scope>
    <source>
        <strain evidence="1">CG10_big_fil_rev_8_21_14_0_10_36_16</strain>
    </source>
</reference>
<evidence type="ECO:0000313" key="2">
    <source>
        <dbReference type="Proteomes" id="UP000228496"/>
    </source>
</evidence>
<sequence length="74" mass="8212">MASVLIVFFLAFVCFVLVVGILILTSGGSLCVPPTCPKCESNLKSRRFSFYGKWAECSSHGKFHLEKGFEYAQD</sequence>
<comment type="caution">
    <text evidence="1">The sequence shown here is derived from an EMBL/GenBank/DDBJ whole genome shotgun (WGS) entry which is preliminary data.</text>
</comment>
<dbReference type="Proteomes" id="UP000228496">
    <property type="component" value="Unassembled WGS sequence"/>
</dbReference>
<accession>A0A2J0Q731</accession>